<dbReference type="Proteomes" id="UP000266188">
    <property type="component" value="Unassembled WGS sequence"/>
</dbReference>
<evidence type="ECO:0000256" key="1">
    <source>
        <dbReference type="ARBA" id="ARBA00001946"/>
    </source>
</evidence>
<dbReference type="SUPFAM" id="SSF53784">
    <property type="entry name" value="Phosphofructokinase"/>
    <property type="match status" value="2"/>
</dbReference>
<feature type="binding site" description="in other chain" evidence="14">
    <location>
        <begin position="583"/>
        <end position="585"/>
    </location>
    <ligand>
        <name>beta-D-fructose 2,6-bisphosphate</name>
        <dbReference type="ChEBI" id="CHEBI:58579"/>
        <note>allosteric activator; ligand shared between dimeric partners</note>
    </ligand>
</feature>
<dbReference type="GO" id="GO:0003872">
    <property type="term" value="F:6-phosphofructokinase activity"/>
    <property type="evidence" value="ECO:0007669"/>
    <property type="project" value="UniProtKB-UniRule"/>
</dbReference>
<feature type="binding site" description="in other chain" evidence="14">
    <location>
        <position position="750"/>
    </location>
    <ligand>
        <name>beta-D-fructose 2,6-bisphosphate</name>
        <dbReference type="ChEBI" id="CHEBI:58579"/>
        <note>allosteric activator; ligand shared between dimeric partners</note>
    </ligand>
</feature>
<evidence type="ECO:0000256" key="5">
    <source>
        <dbReference type="ARBA" id="ARBA00022533"/>
    </source>
</evidence>
<comment type="similarity">
    <text evidence="15">Belongs to the phosphofructokinase type A (PFKA) family. ATP-dependent PFK group I subfamily. Eukaryotic two domain clade "E" sub-subfamily.</text>
</comment>
<evidence type="ECO:0000256" key="11">
    <source>
        <dbReference type="ARBA" id="ARBA00022842"/>
    </source>
</evidence>
<dbReference type="InterPro" id="IPR000023">
    <property type="entry name" value="Phosphofructokinase_dom"/>
</dbReference>
<dbReference type="GO" id="GO:0005524">
    <property type="term" value="F:ATP binding"/>
    <property type="evidence" value="ECO:0007669"/>
    <property type="project" value="UniProtKB-KW"/>
</dbReference>
<feature type="binding site" description="in other chain" evidence="14">
    <location>
        <begin position="538"/>
        <end position="542"/>
    </location>
    <ligand>
        <name>beta-D-fructose 2,6-bisphosphate</name>
        <dbReference type="ChEBI" id="CHEBI:58579"/>
        <note>allosteric activator; ligand shared between dimeric partners</note>
    </ligand>
</feature>
<comment type="subcellular location">
    <subcellularLocation>
        <location evidence="2 14">Cytoplasm</location>
    </subcellularLocation>
</comment>
<comment type="pathway">
    <text evidence="3 14 15">Carbohydrate degradation; glycolysis; D-glyceraldehyde 3-phosphate and glycerone phosphate from D-glucose: step 3/4.</text>
</comment>
<evidence type="ECO:0000313" key="19">
    <source>
        <dbReference type="Proteomes" id="UP000266188"/>
    </source>
</evidence>
<evidence type="ECO:0000256" key="16">
    <source>
        <dbReference type="SAM" id="MobiDB-lite"/>
    </source>
</evidence>
<keyword evidence="5 14" id="KW-0021">Allosteric enzyme</keyword>
<feature type="domain" description="Phosphofructokinase" evidence="17">
    <location>
        <begin position="16"/>
        <end position="323"/>
    </location>
</feature>
<feature type="region of interest" description="Interdomain linker" evidence="14">
    <location>
        <begin position="391"/>
        <end position="404"/>
    </location>
</feature>
<dbReference type="EMBL" id="MVGC01000067">
    <property type="protein sequence ID" value="RJE24828.1"/>
    <property type="molecule type" value="Genomic_DNA"/>
</dbReference>
<dbReference type="InterPro" id="IPR009161">
    <property type="entry name" value="6-Pfructokinase_euk"/>
</dbReference>
<feature type="binding site" evidence="14">
    <location>
        <position position="24"/>
    </location>
    <ligand>
        <name>ATP</name>
        <dbReference type="ChEBI" id="CHEBI:30616"/>
    </ligand>
</feature>
<keyword evidence="12 14" id="KW-0324">Glycolysis</keyword>
<keyword evidence="9 14" id="KW-0418">Kinase</keyword>
<feature type="binding site" evidence="14">
    <location>
        <begin position="117"/>
        <end position="120"/>
    </location>
    <ligand>
        <name>ATP</name>
        <dbReference type="ChEBI" id="CHEBI:30616"/>
    </ligand>
</feature>
<evidence type="ECO:0000256" key="15">
    <source>
        <dbReference type="PIRNR" id="PIRNR000533"/>
    </source>
</evidence>
<evidence type="ECO:0000256" key="8">
    <source>
        <dbReference type="ARBA" id="ARBA00022741"/>
    </source>
</evidence>
<dbReference type="PANTHER" id="PTHR13697:SF4">
    <property type="entry name" value="ATP-DEPENDENT 6-PHOSPHOFRUCTOKINASE"/>
    <property type="match status" value="1"/>
</dbReference>
<feature type="binding site" description="in other chain" evidence="14">
    <location>
        <position position="481"/>
    </location>
    <ligand>
        <name>beta-D-fructose 2,6-bisphosphate</name>
        <dbReference type="ChEBI" id="CHEBI:58579"/>
        <note>allosteric activator; ligand shared between dimeric partners</note>
    </ligand>
</feature>
<dbReference type="GO" id="GO:0030388">
    <property type="term" value="P:fructose 1,6-bisphosphate metabolic process"/>
    <property type="evidence" value="ECO:0007669"/>
    <property type="project" value="TreeGrafter"/>
</dbReference>
<dbReference type="Gene3D" id="3.40.50.460">
    <property type="entry name" value="Phosphofructokinase domain"/>
    <property type="match status" value="2"/>
</dbReference>
<dbReference type="PROSITE" id="PS00433">
    <property type="entry name" value="PHOSPHOFRUCTOKINASE"/>
    <property type="match status" value="2"/>
</dbReference>
<keyword evidence="7 14" id="KW-0479">Metal-binding</keyword>
<feature type="binding site" evidence="14">
    <location>
        <position position="576"/>
    </location>
    <ligand>
        <name>beta-D-fructose 2,6-bisphosphate</name>
        <dbReference type="ChEBI" id="CHEBI:58579"/>
        <note>allosteric activator; ligand shared between dimeric partners</note>
    </ligand>
</feature>
<evidence type="ECO:0000256" key="7">
    <source>
        <dbReference type="ARBA" id="ARBA00022723"/>
    </source>
</evidence>
<dbReference type="AlphaFoldDB" id="A0A3A2ZNL1"/>
<accession>A0A3A2ZNL1</accession>
<dbReference type="InterPro" id="IPR015912">
    <property type="entry name" value="Phosphofructokinase_CS"/>
</dbReference>
<keyword evidence="19" id="KW-1185">Reference proteome</keyword>
<comment type="cofactor">
    <cofactor evidence="1 14">
        <name>Mg(2+)</name>
        <dbReference type="ChEBI" id="CHEBI:18420"/>
    </cofactor>
</comment>
<dbReference type="GO" id="GO:0005945">
    <property type="term" value="C:6-phosphofructokinase complex"/>
    <property type="evidence" value="ECO:0007669"/>
    <property type="project" value="TreeGrafter"/>
</dbReference>
<dbReference type="Pfam" id="PF00365">
    <property type="entry name" value="PFK"/>
    <property type="match status" value="2"/>
</dbReference>
<gene>
    <name evidence="18" type="ORF">PHISCL_02848</name>
</gene>
<feature type="region of interest" description="C-terminal regulatory PFK domain 2" evidence="14">
    <location>
        <begin position="405"/>
        <end position="787"/>
    </location>
</feature>
<evidence type="ECO:0000259" key="17">
    <source>
        <dbReference type="Pfam" id="PF00365"/>
    </source>
</evidence>
<name>A0A3A2ZNL1_9EURO</name>
<comment type="activity regulation">
    <text evidence="14">Allosterically activated by ADP, AMP, or fructose 2,6-bisphosphate, and allosterically inhibited by ATP or citrate.</text>
</comment>
<feature type="binding site" evidence="14">
    <location>
        <position position="118"/>
    </location>
    <ligand>
        <name>Mg(2+)</name>
        <dbReference type="ChEBI" id="CHEBI:18420"/>
        <note>catalytic</note>
    </ligand>
</feature>
<evidence type="ECO:0000256" key="4">
    <source>
        <dbReference type="ARBA" id="ARBA00022490"/>
    </source>
</evidence>
<dbReference type="EC" id="2.7.1.11" evidence="14"/>
<proteinExistence type="inferred from homology"/>
<dbReference type="NCBIfam" id="TIGR02478">
    <property type="entry name" value="6PF1K_euk"/>
    <property type="match status" value="1"/>
</dbReference>
<dbReference type="GO" id="GO:0016208">
    <property type="term" value="F:AMP binding"/>
    <property type="evidence" value="ECO:0007669"/>
    <property type="project" value="TreeGrafter"/>
</dbReference>
<dbReference type="FunFam" id="3.40.50.460:FF:000008">
    <property type="entry name" value="ATP-dependent 6-phosphofructokinase"/>
    <property type="match status" value="1"/>
</dbReference>
<reference evidence="19" key="1">
    <citation type="submission" date="2017-02" db="EMBL/GenBank/DDBJ databases">
        <authorList>
            <person name="Tafer H."/>
            <person name="Lopandic K."/>
        </authorList>
    </citation>
    <scope>NUCLEOTIDE SEQUENCE [LARGE SCALE GENOMIC DNA]</scope>
    <source>
        <strain evidence="19">CBS 366.77</strain>
    </source>
</reference>
<dbReference type="GO" id="GO:0046872">
    <property type="term" value="F:metal ion binding"/>
    <property type="evidence" value="ECO:0007669"/>
    <property type="project" value="UniProtKB-KW"/>
</dbReference>
<protein>
    <recommendedName>
        <fullName evidence="14">ATP-dependent 6-phosphofructokinase</fullName>
        <shortName evidence="14">ATP-PFK</shortName>
        <shortName evidence="14">Phosphofructokinase</shortName>
        <ecNumber evidence="14">2.7.1.11</ecNumber>
    </recommendedName>
    <alternativeName>
        <fullName evidence="14">Phosphohexokinase</fullName>
    </alternativeName>
</protein>
<feature type="binding site" description="in other chain" evidence="14">
    <location>
        <begin position="163"/>
        <end position="165"/>
    </location>
    <ligand>
        <name>substrate</name>
        <note>ligand shared between dimeric partners</note>
    </ligand>
</feature>
<comment type="caution">
    <text evidence="18">The sequence shown here is derived from an EMBL/GenBank/DDBJ whole genome shotgun (WGS) entry which is preliminary data.</text>
</comment>
<evidence type="ECO:0000256" key="12">
    <source>
        <dbReference type="ARBA" id="ARBA00023152"/>
    </source>
</evidence>
<evidence type="ECO:0000256" key="6">
    <source>
        <dbReference type="ARBA" id="ARBA00022679"/>
    </source>
</evidence>
<keyword evidence="4 14" id="KW-0963">Cytoplasm</keyword>
<feature type="binding site" evidence="14">
    <location>
        <begin position="87"/>
        <end position="88"/>
    </location>
    <ligand>
        <name>ATP</name>
        <dbReference type="ChEBI" id="CHEBI:30616"/>
    </ligand>
</feature>
<evidence type="ECO:0000256" key="2">
    <source>
        <dbReference type="ARBA" id="ARBA00004496"/>
    </source>
</evidence>
<dbReference type="GO" id="GO:0048029">
    <property type="term" value="F:monosaccharide binding"/>
    <property type="evidence" value="ECO:0007669"/>
    <property type="project" value="TreeGrafter"/>
</dbReference>
<comment type="catalytic activity">
    <reaction evidence="13 14 15">
        <text>beta-D-fructose 6-phosphate + ATP = beta-D-fructose 1,6-bisphosphate + ADP + H(+)</text>
        <dbReference type="Rhea" id="RHEA:16109"/>
        <dbReference type="ChEBI" id="CHEBI:15378"/>
        <dbReference type="ChEBI" id="CHEBI:30616"/>
        <dbReference type="ChEBI" id="CHEBI:32966"/>
        <dbReference type="ChEBI" id="CHEBI:57634"/>
        <dbReference type="ChEBI" id="CHEBI:456216"/>
        <dbReference type="EC" id="2.7.1.11"/>
    </reaction>
</comment>
<dbReference type="STRING" id="2070753.A0A3A2ZNL1"/>
<dbReference type="GO" id="GO:0061621">
    <property type="term" value="P:canonical glycolysis"/>
    <property type="evidence" value="ECO:0007669"/>
    <property type="project" value="TreeGrafter"/>
</dbReference>
<dbReference type="FunFam" id="3.40.50.460:FF:000007">
    <property type="entry name" value="ATP-dependent 6-phosphofructokinase"/>
    <property type="match status" value="1"/>
</dbReference>
<keyword evidence="10 14" id="KW-0067">ATP-binding</keyword>
<keyword evidence="11 14" id="KW-0460">Magnesium</keyword>
<feature type="binding site" description="in other chain" evidence="14">
    <location>
        <begin position="207"/>
        <end position="209"/>
    </location>
    <ligand>
        <name>substrate</name>
        <note>ligand shared between dimeric partners</note>
    </ligand>
</feature>
<evidence type="ECO:0000256" key="10">
    <source>
        <dbReference type="ARBA" id="ARBA00022840"/>
    </source>
</evidence>
<dbReference type="Gene3D" id="3.40.50.450">
    <property type="match status" value="2"/>
</dbReference>
<dbReference type="GO" id="GO:0042802">
    <property type="term" value="F:identical protein binding"/>
    <property type="evidence" value="ECO:0007669"/>
    <property type="project" value="TreeGrafter"/>
</dbReference>
<dbReference type="UniPathway" id="UPA00109">
    <property type="reaction ID" value="UER00182"/>
</dbReference>
<feature type="binding site" evidence="14">
    <location>
        <position position="669"/>
    </location>
    <ligand>
        <name>beta-D-fructose 2,6-bisphosphate</name>
        <dbReference type="ChEBI" id="CHEBI:58579"/>
        <note>allosteric activator; ligand shared between dimeric partners</note>
    </ligand>
</feature>
<comment type="similarity">
    <text evidence="14">Belongs to the phosphofructokinase type A (PFKA) family. ATP-dependent PFK group I subfamily. Eukaryotic two domain clade 'E' sub-subfamily.</text>
</comment>
<dbReference type="InterPro" id="IPR022953">
    <property type="entry name" value="ATP_PFK"/>
</dbReference>
<feature type="binding site" evidence="14">
    <location>
        <position position="292"/>
    </location>
    <ligand>
        <name>substrate</name>
        <note>ligand shared between dimeric partners</note>
    </ligand>
</feature>
<feature type="binding site" description="in other chain" evidence="14">
    <location>
        <begin position="298"/>
        <end position="301"/>
    </location>
    <ligand>
        <name>substrate</name>
        <note>ligand shared between dimeric partners</note>
    </ligand>
</feature>
<feature type="binding site" description="in other chain" evidence="14">
    <location>
        <position position="643"/>
    </location>
    <ligand>
        <name>beta-D-fructose 2,6-bisphosphate</name>
        <dbReference type="ChEBI" id="CHEBI:58579"/>
        <note>allosteric activator; ligand shared between dimeric partners</note>
    </ligand>
</feature>
<dbReference type="InterPro" id="IPR035966">
    <property type="entry name" value="PKF_sf"/>
</dbReference>
<sequence length="787" mass="86280">MASTLKPLSVQAKKRRIAVLTSGGDAPGMNGAVRSVVRMAIHYGCEAYAVLEGYEGLVQGADKIIQMHWEDVRGWLSRGGTLIGSARSMAFRERDGRRQAAKNMILRGIDALIVCGGDGSLTGADVFRSEWPSLLKELVDMGELTSQQVEPFRFLNIVGLVGSIDNDMAGTDATIGCYSSLTRICSAVDDVFDTAFSHQRGFVVEVMGRHCGWLALMAAISTGADWLFIPEMPPRDGWEDDMCSIINKNRVEQGKRRTIVIVAEGAQDRHLNKISSDTVKDILTKRMGLDTRVTVLGHTQRGGQACAYDRWLSTLQGVEAVRAVLEMTPESPSPIITIRENKIMRTPLMEAVKATKEVASLIHAMDFEKAMTLRDAEFKEYHHAYMNTATPDHPKMLLPENRRMRIAIIHVGAPAGGMNQATRAAVAYCLTRGHTPLAIHNGFPGLCRHHADKPVGAVREIQWMEANNWINEGGSDIGTNRTLPSEDMEGTAKCFELYKFDALFIVGGFEAFTAASQLRQAREKYASFRIPLVVLPATISNNVPGTEYSLGSDTCLNTLIEFCDAIRQSASSTRRRVFVIETQGGKSGYIATTAGLAVGAVAVYIPEEGINIKMLSRDIDFLRENFSKDKGANRAGKIILRNESASKTYTTQFIADIVAEEAKGRFESRAAVPGHFQQGGKPSPMDRIRALRMAIKCMLHIESYADKTPEQIGDDEMSAVVIGVKGSQVLFSPMGGETGLEAKDTDWARRRPTTEFWIELQDVINALSGRDSAGNPDEGWSSAVESM</sequence>
<comment type="function">
    <text evidence="14">Catalyzes the phosphorylation of D-fructose 6-phosphate to fructose 1,6-bisphosphate by ATP, the first committing step of glycolysis.</text>
</comment>
<dbReference type="GO" id="GO:0005739">
    <property type="term" value="C:mitochondrion"/>
    <property type="evidence" value="ECO:0007669"/>
    <property type="project" value="TreeGrafter"/>
</dbReference>
<keyword evidence="6 14" id="KW-0808">Transferase</keyword>
<evidence type="ECO:0000256" key="13">
    <source>
        <dbReference type="ARBA" id="ARBA00048070"/>
    </source>
</evidence>
<feature type="region of interest" description="Disordered" evidence="16">
    <location>
        <begin position="768"/>
        <end position="787"/>
    </location>
</feature>
<dbReference type="PANTHER" id="PTHR13697">
    <property type="entry name" value="PHOSPHOFRUCTOKINASE"/>
    <property type="match status" value="1"/>
</dbReference>
<evidence type="ECO:0000256" key="3">
    <source>
        <dbReference type="ARBA" id="ARBA00004679"/>
    </source>
</evidence>
<dbReference type="GO" id="GO:0070095">
    <property type="term" value="F:fructose-6-phosphate binding"/>
    <property type="evidence" value="ECO:0007669"/>
    <property type="project" value="TreeGrafter"/>
</dbReference>
<feature type="binding site" evidence="14">
    <location>
        <position position="200"/>
    </location>
    <ligand>
        <name>substrate</name>
        <note>ligand shared between dimeric partners</note>
    </ligand>
</feature>
<organism evidence="18 19">
    <name type="scientific">Aspergillus sclerotialis</name>
    <dbReference type="NCBI Taxonomy" id="2070753"/>
    <lineage>
        <taxon>Eukaryota</taxon>
        <taxon>Fungi</taxon>
        <taxon>Dikarya</taxon>
        <taxon>Ascomycota</taxon>
        <taxon>Pezizomycotina</taxon>
        <taxon>Eurotiomycetes</taxon>
        <taxon>Eurotiomycetidae</taxon>
        <taxon>Eurotiales</taxon>
        <taxon>Aspergillaceae</taxon>
        <taxon>Aspergillus</taxon>
        <taxon>Aspergillus subgen. Polypaecilum</taxon>
    </lineage>
</organism>
<dbReference type="HAMAP" id="MF_03184">
    <property type="entry name" value="Phosphofructokinase_I_E"/>
    <property type="match status" value="1"/>
</dbReference>
<keyword evidence="8 14" id="KW-0547">Nucleotide-binding</keyword>
<evidence type="ECO:0000313" key="18">
    <source>
        <dbReference type="EMBL" id="RJE24828.1"/>
    </source>
</evidence>
<dbReference type="PRINTS" id="PR00476">
    <property type="entry name" value="PHFRCTKINASE"/>
</dbReference>
<feature type="region of interest" description="N-terminal catalytic PFK domain 1" evidence="14">
    <location>
        <begin position="1"/>
        <end position="390"/>
    </location>
</feature>
<feature type="domain" description="Phosphofructokinase" evidence="17">
    <location>
        <begin position="405"/>
        <end position="699"/>
    </location>
</feature>
<comment type="subunit">
    <text evidence="14">Homotetramer.</text>
</comment>
<evidence type="ECO:0000256" key="9">
    <source>
        <dbReference type="ARBA" id="ARBA00022777"/>
    </source>
</evidence>
<evidence type="ECO:0000256" key="14">
    <source>
        <dbReference type="HAMAP-Rule" id="MF_03184"/>
    </source>
</evidence>
<feature type="binding site" description="in other chain" evidence="14">
    <location>
        <begin position="675"/>
        <end position="678"/>
    </location>
    <ligand>
        <name>beta-D-fructose 2,6-bisphosphate</name>
        <dbReference type="ChEBI" id="CHEBI:58579"/>
        <note>allosteric activator; ligand shared between dimeric partners</note>
    </ligand>
</feature>
<dbReference type="PIRSF" id="PIRSF000533">
    <property type="entry name" value="ATP_PFK_euk"/>
    <property type="match status" value="1"/>
</dbReference>
<feature type="binding site" description="in other chain" evidence="14">
    <location>
        <position position="264"/>
    </location>
    <ligand>
        <name>substrate</name>
        <note>ligand shared between dimeric partners</note>
    </ligand>
</feature>
<feature type="active site" description="Proton acceptor" evidence="14">
    <location>
        <position position="165"/>
    </location>
</feature>
<dbReference type="GO" id="GO:0006002">
    <property type="term" value="P:fructose 6-phosphate metabolic process"/>
    <property type="evidence" value="ECO:0007669"/>
    <property type="project" value="InterPro"/>
</dbReference>
<dbReference type="OrthoDB" id="537915at2759"/>